<dbReference type="InterPro" id="IPR029069">
    <property type="entry name" value="HotDog_dom_sf"/>
</dbReference>
<feature type="domain" description="FAS1-like dehydratase" evidence="2">
    <location>
        <begin position="41"/>
        <end position="158"/>
    </location>
</feature>
<evidence type="ECO:0000259" key="2">
    <source>
        <dbReference type="Pfam" id="PF13452"/>
    </source>
</evidence>
<dbReference type="Pfam" id="PF13452">
    <property type="entry name" value="FAS1_DH_region"/>
    <property type="match status" value="1"/>
</dbReference>
<dbReference type="KEGG" id="parq:DSM112329_00847"/>
<dbReference type="PANTHER" id="PTHR43664">
    <property type="entry name" value="MONOAMINE OXIDASE-RELATED"/>
    <property type="match status" value="1"/>
</dbReference>
<evidence type="ECO:0000313" key="3">
    <source>
        <dbReference type="EMBL" id="XAY04021.1"/>
    </source>
</evidence>
<dbReference type="PANTHER" id="PTHR43664:SF1">
    <property type="entry name" value="BETA-METHYLMALYL-COA DEHYDRATASE"/>
    <property type="match status" value="1"/>
</dbReference>
<organism evidence="3">
    <name type="scientific">Paraconexibacter sp. AEG42_29</name>
    <dbReference type="NCBI Taxonomy" id="2997339"/>
    <lineage>
        <taxon>Bacteria</taxon>
        <taxon>Bacillati</taxon>
        <taxon>Actinomycetota</taxon>
        <taxon>Thermoleophilia</taxon>
        <taxon>Solirubrobacterales</taxon>
        <taxon>Paraconexibacteraceae</taxon>
        <taxon>Paraconexibacter</taxon>
    </lineage>
</organism>
<dbReference type="CDD" id="cd03441">
    <property type="entry name" value="R_hydratase_like"/>
    <property type="match status" value="1"/>
</dbReference>
<accession>A0AAU7AQV5</accession>
<name>A0AAU7AQV5_9ACTN</name>
<feature type="compositionally biased region" description="Basic and acidic residues" evidence="1">
    <location>
        <begin position="172"/>
        <end position="182"/>
    </location>
</feature>
<evidence type="ECO:0000256" key="1">
    <source>
        <dbReference type="SAM" id="MobiDB-lite"/>
    </source>
</evidence>
<dbReference type="EMBL" id="CP114014">
    <property type="protein sequence ID" value="XAY04021.1"/>
    <property type="molecule type" value="Genomic_DNA"/>
</dbReference>
<dbReference type="AlphaFoldDB" id="A0AAU7AQV5"/>
<gene>
    <name evidence="3" type="ORF">DSM112329_00847</name>
</gene>
<feature type="region of interest" description="Disordered" evidence="1">
    <location>
        <begin position="172"/>
        <end position="191"/>
    </location>
</feature>
<dbReference type="InterPro" id="IPR039569">
    <property type="entry name" value="FAS1-like_DH_region"/>
</dbReference>
<proteinExistence type="predicted"/>
<feature type="region of interest" description="Disordered" evidence="1">
    <location>
        <begin position="381"/>
        <end position="401"/>
    </location>
</feature>
<protein>
    <recommendedName>
        <fullName evidence="2">FAS1-like dehydratase domain-containing protein</fullName>
    </recommendedName>
</protein>
<dbReference type="SUPFAM" id="SSF54637">
    <property type="entry name" value="Thioesterase/thiol ester dehydrase-isomerase"/>
    <property type="match status" value="2"/>
</dbReference>
<dbReference type="Gene3D" id="3.10.129.10">
    <property type="entry name" value="Hotdog Thioesterase"/>
    <property type="match status" value="2"/>
</dbReference>
<dbReference type="RefSeq" id="WP_354700567.1">
    <property type="nucleotide sequence ID" value="NZ_CP114014.1"/>
</dbReference>
<dbReference type="InterPro" id="IPR052342">
    <property type="entry name" value="MCH/BMMD"/>
</dbReference>
<sequence>MSDTKPRAKGEMPEALLTDELIASMSKRAGTQLRIEHSTNNEEATRIAVAKFAAGIGDINPLWTDAEYATASPYGARVAPPSFFIGCFSGIQFGWPGLGSFHNLTRVTFDKPVYVGDTVNATCTYDGFTGPRPSNFAGNMVTDLFTNRYSNQHGEELAQIHWEVVNFERSAAKEKSKDKSEKGSGPTLPHEWDMDEVERIEAQVLAEAPRGATPRYIEDVKVGDHVDTLTKGPIGLTDEIAFVVGGGTPIPRLSAHAVALHSYAKHPAWSFRDPETSAQEPIYSVHYNKHAARAMGVGYPYDVGFQRQAWQIHHLSHWCGDHGFIKSCESRYRRFVFLSDVVELSGTVTGIRVDDDGEHVVDMDTQAVNQRGEDCMPGKATVALPSRSDDLSASPAAHRAR</sequence>
<reference evidence="3" key="1">
    <citation type="submission" date="2022-12" db="EMBL/GenBank/DDBJ databases">
        <title>Paraconexibacter alkalitolerans sp. nov. and Baekduia alba sp. nov., isolated from soil and emended description of the genera Paraconexibacter (Chun et al., 2020) and Baekduia (An et al., 2020).</title>
        <authorList>
            <person name="Vieira S."/>
            <person name="Huber K.J."/>
            <person name="Geppert A."/>
            <person name="Wolf J."/>
            <person name="Neumann-Schaal M."/>
            <person name="Muesken M."/>
            <person name="Overmann J."/>
        </authorList>
    </citation>
    <scope>NUCLEOTIDE SEQUENCE</scope>
    <source>
        <strain evidence="3">AEG42_29</strain>
    </source>
</reference>